<dbReference type="InParanoid" id="B2VXK0"/>
<evidence type="ECO:0000313" key="1">
    <source>
        <dbReference type="EMBL" id="EDU45769.1"/>
    </source>
</evidence>
<dbReference type="EMBL" id="DS231616">
    <property type="protein sequence ID" value="EDU45769.1"/>
    <property type="molecule type" value="Genomic_DNA"/>
</dbReference>
<gene>
    <name evidence="1" type="ORF">PTRG_03246</name>
</gene>
<dbReference type="Proteomes" id="UP000001471">
    <property type="component" value="Unassembled WGS sequence"/>
</dbReference>
<dbReference type="HOGENOM" id="CLU_1300254_0_0_1"/>
<protein>
    <submittedName>
        <fullName evidence="1">Uncharacterized protein</fullName>
    </submittedName>
</protein>
<proteinExistence type="predicted"/>
<dbReference type="AlphaFoldDB" id="B2VXK0"/>
<sequence length="212" mass="24206">MDSYGNSLQPIDRELALQKSSLDKGVALPSLRVLMVSVNFADVILQVWLTACSLPMLDKMIFMGNATSTHRDNTSISALLLKHGLELTHFGFTADYITTHTSTKYLTFMTTTLSQISSLSVVGISTPLRTSFSFDNIPVSVTEIIFRGTNLRVFRELKWAVQRMPPVRALRSFRIIREYRAGRPWLWEPVMRYANEGRFQIGKRFRKPVMKL</sequence>
<name>B2VXK0_PYRTR</name>
<reference evidence="2" key="1">
    <citation type="journal article" date="2013" name="G3 (Bethesda)">
        <title>Comparative genomics of a plant-pathogenic fungus, Pyrenophora tritici-repentis, reveals transduplication and the impact of repeat elements on pathogenicity and population divergence.</title>
        <authorList>
            <person name="Manning V.A."/>
            <person name="Pandelova I."/>
            <person name="Dhillon B."/>
            <person name="Wilhelm L.J."/>
            <person name="Goodwin S.B."/>
            <person name="Berlin A.M."/>
            <person name="Figueroa M."/>
            <person name="Freitag M."/>
            <person name="Hane J.K."/>
            <person name="Henrissat B."/>
            <person name="Holman W.H."/>
            <person name="Kodira C.D."/>
            <person name="Martin J."/>
            <person name="Oliver R.P."/>
            <person name="Robbertse B."/>
            <person name="Schackwitz W."/>
            <person name="Schwartz D.C."/>
            <person name="Spatafora J.W."/>
            <person name="Turgeon B.G."/>
            <person name="Yandava C."/>
            <person name="Young S."/>
            <person name="Zhou S."/>
            <person name="Zeng Q."/>
            <person name="Grigoriev I.V."/>
            <person name="Ma L.-J."/>
            <person name="Ciuffetti L.M."/>
        </authorList>
    </citation>
    <scope>NUCLEOTIDE SEQUENCE [LARGE SCALE GENOMIC DNA]</scope>
    <source>
        <strain evidence="2">Pt-1C-BFP</strain>
    </source>
</reference>
<evidence type="ECO:0000313" key="2">
    <source>
        <dbReference type="Proteomes" id="UP000001471"/>
    </source>
</evidence>
<organism evidence="1 2">
    <name type="scientific">Pyrenophora tritici-repentis (strain Pt-1C-BFP)</name>
    <name type="common">Wheat tan spot fungus</name>
    <name type="synonym">Drechslera tritici-repentis</name>
    <dbReference type="NCBI Taxonomy" id="426418"/>
    <lineage>
        <taxon>Eukaryota</taxon>
        <taxon>Fungi</taxon>
        <taxon>Dikarya</taxon>
        <taxon>Ascomycota</taxon>
        <taxon>Pezizomycotina</taxon>
        <taxon>Dothideomycetes</taxon>
        <taxon>Pleosporomycetidae</taxon>
        <taxon>Pleosporales</taxon>
        <taxon>Pleosporineae</taxon>
        <taxon>Pleosporaceae</taxon>
        <taxon>Pyrenophora</taxon>
    </lineage>
</organism>
<accession>B2VXK0</accession>